<dbReference type="EMBL" id="JADGMS010000010">
    <property type="protein sequence ID" value="KAF9674964.1"/>
    <property type="molecule type" value="Genomic_DNA"/>
</dbReference>
<evidence type="ECO:0000313" key="1">
    <source>
        <dbReference type="EMBL" id="KAF9674964.1"/>
    </source>
</evidence>
<dbReference type="AlphaFoldDB" id="A0A835JUJ2"/>
<evidence type="ECO:0000313" key="2">
    <source>
        <dbReference type="Proteomes" id="UP000657918"/>
    </source>
</evidence>
<organism evidence="1 2">
    <name type="scientific">Salix dunnii</name>
    <dbReference type="NCBI Taxonomy" id="1413687"/>
    <lineage>
        <taxon>Eukaryota</taxon>
        <taxon>Viridiplantae</taxon>
        <taxon>Streptophyta</taxon>
        <taxon>Embryophyta</taxon>
        <taxon>Tracheophyta</taxon>
        <taxon>Spermatophyta</taxon>
        <taxon>Magnoliopsida</taxon>
        <taxon>eudicotyledons</taxon>
        <taxon>Gunneridae</taxon>
        <taxon>Pentapetalae</taxon>
        <taxon>rosids</taxon>
        <taxon>fabids</taxon>
        <taxon>Malpighiales</taxon>
        <taxon>Salicaceae</taxon>
        <taxon>Saliceae</taxon>
        <taxon>Salix</taxon>
    </lineage>
</organism>
<accession>A0A835JUJ2</accession>
<comment type="caution">
    <text evidence="1">The sequence shown here is derived from an EMBL/GenBank/DDBJ whole genome shotgun (WGS) entry which is preliminary data.</text>
</comment>
<keyword evidence="2" id="KW-1185">Reference proteome</keyword>
<dbReference type="Proteomes" id="UP000657918">
    <property type="component" value="Unassembled WGS sequence"/>
</dbReference>
<protein>
    <submittedName>
        <fullName evidence="1">Uncharacterized protein</fullName>
    </submittedName>
</protein>
<gene>
    <name evidence="1" type="ORF">SADUNF_Sadunf10G0182500</name>
</gene>
<reference evidence="1 2" key="1">
    <citation type="submission" date="2020-10" db="EMBL/GenBank/DDBJ databases">
        <title>Plant Genome Project.</title>
        <authorList>
            <person name="Zhang R.-G."/>
        </authorList>
    </citation>
    <scope>NUCLEOTIDE SEQUENCE [LARGE SCALE GENOMIC DNA]</scope>
    <source>
        <strain evidence="1">FAFU-HL-1</strain>
        <tissue evidence="1">Leaf</tissue>
    </source>
</reference>
<sequence length="65" mass="7455">MKSSSLSAHSSSMARLKMPDEWGHCTANYNLEVQTKPYNEFKSIGGDRKVDEKDVEKECCIYMHL</sequence>
<proteinExistence type="predicted"/>
<name>A0A835JUJ2_9ROSI</name>